<evidence type="ECO:0000313" key="1">
    <source>
        <dbReference type="EMBL" id="KAJ3994362.1"/>
    </source>
</evidence>
<comment type="caution">
    <text evidence="1">The sequence shown here is derived from an EMBL/GenBank/DDBJ whole genome shotgun (WGS) entry which is preliminary data.</text>
</comment>
<organism evidence="1 2">
    <name type="scientific">Lentinula boryana</name>
    <dbReference type="NCBI Taxonomy" id="40481"/>
    <lineage>
        <taxon>Eukaryota</taxon>
        <taxon>Fungi</taxon>
        <taxon>Dikarya</taxon>
        <taxon>Basidiomycota</taxon>
        <taxon>Agaricomycotina</taxon>
        <taxon>Agaricomycetes</taxon>
        <taxon>Agaricomycetidae</taxon>
        <taxon>Agaricales</taxon>
        <taxon>Marasmiineae</taxon>
        <taxon>Omphalotaceae</taxon>
        <taxon>Lentinula</taxon>
    </lineage>
</organism>
<gene>
    <name evidence="1" type="ORF">F5050DRAFT_1809649</name>
</gene>
<evidence type="ECO:0008006" key="3">
    <source>
        <dbReference type="Google" id="ProtNLM"/>
    </source>
</evidence>
<protein>
    <recommendedName>
        <fullName evidence="3">HNH nuclease domain-containing protein</fullName>
    </recommendedName>
</protein>
<reference evidence="1" key="1">
    <citation type="submission" date="2022-08" db="EMBL/GenBank/DDBJ databases">
        <authorList>
            <consortium name="DOE Joint Genome Institute"/>
            <person name="Min B."/>
            <person name="Riley R."/>
            <person name="Sierra-Patev S."/>
            <person name="Naranjo-Ortiz M."/>
            <person name="Looney B."/>
            <person name="Konkel Z."/>
            <person name="Slot J.C."/>
            <person name="Sakamoto Y."/>
            <person name="Steenwyk J.L."/>
            <person name="Rokas A."/>
            <person name="Carro J."/>
            <person name="Camarero S."/>
            <person name="Ferreira P."/>
            <person name="Molpeceres G."/>
            <person name="Ruiz-Duenas F.J."/>
            <person name="Serrano A."/>
            <person name="Henrissat B."/>
            <person name="Drula E."/>
            <person name="Hughes K.W."/>
            <person name="Mata J.L."/>
            <person name="Ishikawa N.K."/>
            <person name="Vargas-Isla R."/>
            <person name="Ushijima S."/>
            <person name="Smith C.A."/>
            <person name="Ahrendt S."/>
            <person name="Andreopoulos W."/>
            <person name="He G."/>
            <person name="Labutti K."/>
            <person name="Lipzen A."/>
            <person name="Ng V."/>
            <person name="Sandor L."/>
            <person name="Barry K."/>
            <person name="Martinez A.T."/>
            <person name="Xiao Y."/>
            <person name="Gibbons J.G."/>
            <person name="Terashima K."/>
            <person name="Hibbett D.S."/>
            <person name="Grigoriev I.V."/>
        </authorList>
    </citation>
    <scope>NUCLEOTIDE SEQUENCE</scope>
    <source>
        <strain evidence="1">TFB10827</strain>
    </source>
</reference>
<sequence>MSSSPSITSITSTSDAEKLEPLEDFRLFTCPSTVRNREYWWGLEAGEIDFDACFNKVSVRGDIARLLSDYALTLVPSREVLDIMLEHARFNQKHHLSERRRCFDVLPIQPYTYRLIPGSENKQIPLFAFDADPRTFQRFDHPYNDLPSFTLDCYPFHAVIHSDRVASYEPVYNYAILDIARLWKSKYPDTGSFALDPYKAKLVAEYEAILHGWVPQPEDVSDWYGDDESSDSDFSIEDLSNTLQRSTVASNAANVVMWRKSVPPGGPLLLESFIASDLKDGSLDVSESRMSVS</sequence>
<dbReference type="Proteomes" id="UP001163828">
    <property type="component" value="Unassembled WGS sequence"/>
</dbReference>
<name>A0ABQ8Q748_9AGAR</name>
<dbReference type="EMBL" id="MU790707">
    <property type="protein sequence ID" value="KAJ3994362.1"/>
    <property type="molecule type" value="Genomic_DNA"/>
</dbReference>
<evidence type="ECO:0000313" key="2">
    <source>
        <dbReference type="Proteomes" id="UP001163828"/>
    </source>
</evidence>
<keyword evidence="2" id="KW-1185">Reference proteome</keyword>
<accession>A0ABQ8Q748</accession>
<proteinExistence type="predicted"/>